<evidence type="ECO:0000313" key="1">
    <source>
        <dbReference type="EMBL" id="VFQ98036.1"/>
    </source>
</evidence>
<accession>A0A484NBY9</accession>
<protein>
    <submittedName>
        <fullName evidence="1">Uncharacterized protein</fullName>
    </submittedName>
</protein>
<keyword evidence="2" id="KW-1185">Reference proteome</keyword>
<name>A0A484NBY9_9ASTE</name>
<dbReference type="EMBL" id="OOIL02006556">
    <property type="protein sequence ID" value="VFQ98036.1"/>
    <property type="molecule type" value="Genomic_DNA"/>
</dbReference>
<dbReference type="Proteomes" id="UP000595140">
    <property type="component" value="Unassembled WGS sequence"/>
</dbReference>
<reference evidence="1 2" key="1">
    <citation type="submission" date="2018-04" db="EMBL/GenBank/DDBJ databases">
        <authorList>
            <person name="Vogel A."/>
        </authorList>
    </citation>
    <scope>NUCLEOTIDE SEQUENCE [LARGE SCALE GENOMIC DNA]</scope>
</reference>
<dbReference type="AlphaFoldDB" id="A0A484NBY9"/>
<organism evidence="1 2">
    <name type="scientific">Cuscuta campestris</name>
    <dbReference type="NCBI Taxonomy" id="132261"/>
    <lineage>
        <taxon>Eukaryota</taxon>
        <taxon>Viridiplantae</taxon>
        <taxon>Streptophyta</taxon>
        <taxon>Embryophyta</taxon>
        <taxon>Tracheophyta</taxon>
        <taxon>Spermatophyta</taxon>
        <taxon>Magnoliopsida</taxon>
        <taxon>eudicotyledons</taxon>
        <taxon>Gunneridae</taxon>
        <taxon>Pentapetalae</taxon>
        <taxon>asterids</taxon>
        <taxon>lamiids</taxon>
        <taxon>Solanales</taxon>
        <taxon>Convolvulaceae</taxon>
        <taxon>Cuscuteae</taxon>
        <taxon>Cuscuta</taxon>
        <taxon>Cuscuta subgen. Grammica</taxon>
        <taxon>Cuscuta sect. Cleistogrammica</taxon>
    </lineage>
</organism>
<gene>
    <name evidence="1" type="ORF">CCAM_LOCUS39812</name>
</gene>
<evidence type="ECO:0000313" key="2">
    <source>
        <dbReference type="Proteomes" id="UP000595140"/>
    </source>
</evidence>
<sequence length="84" mass="9713">MKALLMRLRVMFTQGNETPRPPWLQQLGHSGLPHQDTDRVLTSHKISSLVSSQPHQSYNSKSQFSQIRSFLSKMSYLSQTHKLF</sequence>
<proteinExistence type="predicted"/>